<dbReference type="PROSITE" id="PS50887">
    <property type="entry name" value="GGDEF"/>
    <property type="match status" value="1"/>
</dbReference>
<evidence type="ECO:0008006" key="5">
    <source>
        <dbReference type="Google" id="ProtNLM"/>
    </source>
</evidence>
<organism evidence="3 4">
    <name type="scientific">Lachnoclostridium phytofermentans</name>
    <dbReference type="NCBI Taxonomy" id="66219"/>
    <lineage>
        <taxon>Bacteria</taxon>
        <taxon>Bacillati</taxon>
        <taxon>Bacillota</taxon>
        <taxon>Clostridia</taxon>
        <taxon>Lachnospirales</taxon>
        <taxon>Lachnospiraceae</taxon>
    </lineage>
</organism>
<dbReference type="PANTHER" id="PTHR33121:SF70">
    <property type="entry name" value="SIGNALING PROTEIN YKOW"/>
    <property type="match status" value="1"/>
</dbReference>
<feature type="domain" description="GGDEF" evidence="2">
    <location>
        <begin position="80"/>
        <end position="207"/>
    </location>
</feature>
<dbReference type="InterPro" id="IPR050706">
    <property type="entry name" value="Cyclic-di-GMP_PDE-like"/>
</dbReference>
<dbReference type="CDD" id="cd01948">
    <property type="entry name" value="EAL"/>
    <property type="match status" value="1"/>
</dbReference>
<dbReference type="SMART" id="SM00267">
    <property type="entry name" value="GGDEF"/>
    <property type="match status" value="1"/>
</dbReference>
<feature type="domain" description="EAL" evidence="1">
    <location>
        <begin position="216"/>
        <end position="465"/>
    </location>
</feature>
<proteinExistence type="predicted"/>
<comment type="caution">
    <text evidence="3">The sequence shown here is derived from an EMBL/GenBank/DDBJ whole genome shotgun (WGS) entry which is preliminary data.</text>
</comment>
<reference evidence="3 4" key="1">
    <citation type="journal article" date="2018" name="Nat. Biotechnol.">
        <title>A standardized bacterial taxonomy based on genome phylogeny substantially revises the tree of life.</title>
        <authorList>
            <person name="Parks D.H."/>
            <person name="Chuvochina M."/>
            <person name="Waite D.W."/>
            <person name="Rinke C."/>
            <person name="Skarshewski A."/>
            <person name="Chaumeil P.A."/>
            <person name="Hugenholtz P."/>
        </authorList>
    </citation>
    <scope>NUCLEOTIDE SEQUENCE [LARGE SCALE GENOMIC DNA]</scope>
    <source>
        <strain evidence="3">UBA11728</strain>
    </source>
</reference>
<dbReference type="AlphaFoldDB" id="A0A3D2X7C8"/>
<dbReference type="Gene3D" id="3.20.20.450">
    <property type="entry name" value="EAL domain"/>
    <property type="match status" value="1"/>
</dbReference>
<dbReference type="SUPFAM" id="SSF55073">
    <property type="entry name" value="Nucleotide cyclase"/>
    <property type="match status" value="1"/>
</dbReference>
<dbReference type="InterPro" id="IPR035919">
    <property type="entry name" value="EAL_sf"/>
</dbReference>
<evidence type="ECO:0000259" key="2">
    <source>
        <dbReference type="PROSITE" id="PS50887"/>
    </source>
</evidence>
<dbReference type="InterPro" id="IPR001633">
    <property type="entry name" value="EAL_dom"/>
</dbReference>
<dbReference type="PANTHER" id="PTHR33121">
    <property type="entry name" value="CYCLIC DI-GMP PHOSPHODIESTERASE PDEF"/>
    <property type="match status" value="1"/>
</dbReference>
<dbReference type="GO" id="GO:0071111">
    <property type="term" value="F:cyclic-guanylate-specific phosphodiesterase activity"/>
    <property type="evidence" value="ECO:0007669"/>
    <property type="project" value="InterPro"/>
</dbReference>
<dbReference type="SUPFAM" id="SSF141868">
    <property type="entry name" value="EAL domain-like"/>
    <property type="match status" value="1"/>
</dbReference>
<evidence type="ECO:0000313" key="3">
    <source>
        <dbReference type="EMBL" id="HCL03050.1"/>
    </source>
</evidence>
<dbReference type="Gene3D" id="3.30.70.270">
    <property type="match status" value="1"/>
</dbReference>
<evidence type="ECO:0000259" key="1">
    <source>
        <dbReference type="PROSITE" id="PS50883"/>
    </source>
</evidence>
<gene>
    <name evidence="3" type="ORF">DHW61_11695</name>
</gene>
<accession>A0A3D2X7C8</accession>
<dbReference type="Pfam" id="PF00563">
    <property type="entry name" value="EAL"/>
    <property type="match status" value="1"/>
</dbReference>
<name>A0A3D2X7C8_9FIRM</name>
<dbReference type="PROSITE" id="PS50883">
    <property type="entry name" value="EAL"/>
    <property type="match status" value="1"/>
</dbReference>
<dbReference type="SMART" id="SM00052">
    <property type="entry name" value="EAL"/>
    <property type="match status" value="1"/>
</dbReference>
<evidence type="ECO:0000313" key="4">
    <source>
        <dbReference type="Proteomes" id="UP000262969"/>
    </source>
</evidence>
<dbReference type="Proteomes" id="UP000262969">
    <property type="component" value="Unassembled WGS sequence"/>
</dbReference>
<dbReference type="Pfam" id="PF00990">
    <property type="entry name" value="GGDEF"/>
    <property type="match status" value="1"/>
</dbReference>
<dbReference type="EMBL" id="DPVV01000391">
    <property type="protein sequence ID" value="HCL03050.1"/>
    <property type="molecule type" value="Genomic_DNA"/>
</dbReference>
<dbReference type="InterPro" id="IPR000160">
    <property type="entry name" value="GGDEF_dom"/>
</dbReference>
<dbReference type="InterPro" id="IPR043128">
    <property type="entry name" value="Rev_trsase/Diguanyl_cyclase"/>
</dbReference>
<protein>
    <recommendedName>
        <fullName evidence="5">Diguanylate cyclase/phosphodiesterase</fullName>
    </recommendedName>
</protein>
<dbReference type="InterPro" id="IPR029787">
    <property type="entry name" value="Nucleotide_cyclase"/>
</dbReference>
<sequence length="465" mass="53237">MDGNKIYGRKVSIIMSFAKGIKTPSSPMLTEVGKEELYLYSLKKMAEQNAAISRYNLTGLYGHNAFLYKGNECLRTHKDKKYAMIRMDLYRFKTVNEFCGRSQGDALLKHIADCFRVYESEYSVVGHLRADIFTLCTPYQEMEDLIKIVTSLAEKITSFPISCKLLPAFGICISEYGTDVSLLSDYANLALQTIKGKVFSFYSFYDNDLRKSLMLEKKIENEITTALKEKQLEVHIQPKVNMKTGQIIGGEALVRWKHPVDGYLYPNLYIPVLEKSGYIVDVDIYVWTEVFQFLQKLIESGVTPLPISLNVSRLHEYQKDFVEVLCRLSREYKIPPNLITLEITESALAEDSAFLFQCMGKLQEKGFSFSMDDFGSGYSSMNMLKDEPLDEVKIDRLFLRNLGSSKSRTVIRHIISMLAELGLDMIAEGVETKEQEQFLLECGCYKAQGYLYYKPMPLSDFEKLL</sequence>